<evidence type="ECO:0000256" key="4">
    <source>
        <dbReference type="ARBA" id="ARBA00023237"/>
    </source>
</evidence>
<reference evidence="6" key="1">
    <citation type="journal article" date="2012" name="PLoS ONE">
        <title>Gene sets for utilization of primary and secondary nutrition supplies in the distal gut of endangered iberian lynx.</title>
        <authorList>
            <person name="Alcaide M."/>
            <person name="Messina E."/>
            <person name="Richter M."/>
            <person name="Bargiela R."/>
            <person name="Peplies J."/>
            <person name="Huws S.A."/>
            <person name="Newbold C.J."/>
            <person name="Golyshin P.N."/>
            <person name="Simon M.A."/>
            <person name="Lopez G."/>
            <person name="Yakimov M.M."/>
            <person name="Ferrer M."/>
        </authorList>
    </citation>
    <scope>NUCLEOTIDE SEQUENCE</scope>
</reference>
<protein>
    <submittedName>
        <fullName evidence="6">RagB/SusD domain-containing protein</fullName>
    </submittedName>
</protein>
<dbReference type="SUPFAM" id="SSF48452">
    <property type="entry name" value="TPR-like"/>
    <property type="match status" value="1"/>
</dbReference>
<evidence type="ECO:0000313" key="6">
    <source>
        <dbReference type="EMBL" id="EJX07681.1"/>
    </source>
</evidence>
<dbReference type="GO" id="GO:0009279">
    <property type="term" value="C:cell outer membrane"/>
    <property type="evidence" value="ECO:0007669"/>
    <property type="project" value="UniProtKB-SubCell"/>
</dbReference>
<proteinExistence type="predicted"/>
<accession>J9D4R9</accession>
<dbReference type="InterPro" id="IPR011990">
    <property type="entry name" value="TPR-like_helical_dom_sf"/>
</dbReference>
<gene>
    <name evidence="6" type="ORF">EVA_04211</name>
</gene>
<evidence type="ECO:0000259" key="5">
    <source>
        <dbReference type="Pfam" id="PF07980"/>
    </source>
</evidence>
<dbReference type="InterPro" id="IPR012944">
    <property type="entry name" value="SusD_RagB_dom"/>
</dbReference>
<dbReference type="PROSITE" id="PS51257">
    <property type="entry name" value="PROKAR_LIPOPROTEIN"/>
    <property type="match status" value="1"/>
</dbReference>
<keyword evidence="4" id="KW-0998">Cell outer membrane</keyword>
<dbReference type="EMBL" id="AMCI01000818">
    <property type="protein sequence ID" value="EJX07681.1"/>
    <property type="molecule type" value="Genomic_DNA"/>
</dbReference>
<sequence>MKLRKLILLLCPLAMTACDFLDFDETNGLKTKEDVYKYYGDTKAVLTNVYHYLPQDLGAIGGAMRDCGSDDAEFAKPAGVVQNFTNGSWSATNPVDDSWILYKGIRVANAFIADLQHVDWSRYEYNGNYHKWMENLKLFEPQARILRATYFFELARRYGDIPMPLEALDLEGDRTIAKTSFEDVIKFIVQECDTYGKLLPDSYLNALYDNEVGRVTRGYAMALKSKALLYAASELHNPSMNTEKWKASVAASWDLIQANLYQLDPAGVANRPDSKEGVLILRNFNNSDFELKNFPIRFTRNRPTPATGTFPSQNLVDAFETIHGYTVTLTSKGFVSDDPSFDPQNPYNNRDPRFARTILADGMAFKGDQIDVKKGGKDDLPVLEGGTPTGYYLKKYIQESTSFELNNESPQKHSWVSYRYAETLLTYAESMVYAFGDPNYKDNTYTKSALDALNEVRKNAGMPAKTASNKEEFIKVLRNEWRVEFAFEDHRFWDVRRWKIGNETQRALYGVRIQEEAQGKTYRRTLYESRQWKECMNLYPIPQEKIYVNNNLNPQNAGW</sequence>
<feature type="domain" description="RagB/SusD" evidence="5">
    <location>
        <begin position="309"/>
        <end position="559"/>
    </location>
</feature>
<dbReference type="Gene3D" id="1.25.40.390">
    <property type="match status" value="1"/>
</dbReference>
<organism evidence="6">
    <name type="scientific">gut metagenome</name>
    <dbReference type="NCBI Taxonomy" id="749906"/>
    <lineage>
        <taxon>unclassified sequences</taxon>
        <taxon>metagenomes</taxon>
        <taxon>organismal metagenomes</taxon>
    </lineage>
</organism>
<comment type="caution">
    <text evidence="6">The sequence shown here is derived from an EMBL/GenBank/DDBJ whole genome shotgun (WGS) entry which is preliminary data.</text>
</comment>
<evidence type="ECO:0000256" key="2">
    <source>
        <dbReference type="ARBA" id="ARBA00022729"/>
    </source>
</evidence>
<name>J9D4R9_9ZZZZ</name>
<evidence type="ECO:0000256" key="1">
    <source>
        <dbReference type="ARBA" id="ARBA00004442"/>
    </source>
</evidence>
<keyword evidence="2" id="KW-0732">Signal</keyword>
<dbReference type="Pfam" id="PF07980">
    <property type="entry name" value="SusD_RagB"/>
    <property type="match status" value="1"/>
</dbReference>
<evidence type="ECO:0000256" key="3">
    <source>
        <dbReference type="ARBA" id="ARBA00023136"/>
    </source>
</evidence>
<keyword evidence="3" id="KW-0472">Membrane</keyword>
<comment type="subcellular location">
    <subcellularLocation>
        <location evidence="1">Cell outer membrane</location>
    </subcellularLocation>
</comment>
<dbReference type="AlphaFoldDB" id="J9D4R9"/>